<evidence type="ECO:0000313" key="3">
    <source>
        <dbReference type="Proteomes" id="UP001497623"/>
    </source>
</evidence>
<dbReference type="SUPFAM" id="SSF81296">
    <property type="entry name" value="E set domains"/>
    <property type="match status" value="1"/>
</dbReference>
<keyword evidence="3" id="KW-1185">Reference proteome</keyword>
<dbReference type="InterPro" id="IPR013788">
    <property type="entry name" value="Hemocyanin/hexamerin"/>
</dbReference>
<feature type="non-terminal residue" evidence="2">
    <location>
        <position position="1"/>
    </location>
</feature>
<proteinExistence type="predicted"/>
<dbReference type="PANTHER" id="PTHR11511">
    <property type="entry name" value="LARVAL STORAGE PROTEIN/PHENOLOXIDASE"/>
    <property type="match status" value="1"/>
</dbReference>
<dbReference type="EMBL" id="CAXKWB010095386">
    <property type="protein sequence ID" value="CAL4219669.1"/>
    <property type="molecule type" value="Genomic_DNA"/>
</dbReference>
<dbReference type="InterPro" id="IPR037020">
    <property type="entry name" value="Hemocyanin_C_sf"/>
</dbReference>
<evidence type="ECO:0000313" key="2">
    <source>
        <dbReference type="EMBL" id="CAL4219669.1"/>
    </source>
</evidence>
<sequence length="210" mass="24172">NLTAIIQRLNHKPFAYNFDIMNERSANALATIRVFLCPVADYNNVEYDAESGRWYCIDLDKFWRVVKPGNNHFERSSGESTAAVPDIPSFKTLIAKADHAYEFKHDPHLTEFTRSCGIPQRLLIPKGTVKGLKFQMWAFVTDGDYDAQLDDLEKDDYLSHSHCGVPGDKFPDKRPMGFPLDRRIPDARVFHGTTNFKNTEVNVFHRKTQY</sequence>
<comment type="caution">
    <text evidence="2">The sequence shown here is derived from an EMBL/GenBank/DDBJ whole genome shotgun (WGS) entry which is preliminary data.</text>
</comment>
<dbReference type="Proteomes" id="UP001497623">
    <property type="component" value="Unassembled WGS sequence"/>
</dbReference>
<evidence type="ECO:0000259" key="1">
    <source>
        <dbReference type="Pfam" id="PF03723"/>
    </source>
</evidence>
<dbReference type="PANTHER" id="PTHR11511:SF5">
    <property type="entry name" value="FAT-BODY PROTEIN 1-RELATED"/>
    <property type="match status" value="1"/>
</dbReference>
<name>A0AAV2SQ49_MEGNR</name>
<reference evidence="2 3" key="1">
    <citation type="submission" date="2024-05" db="EMBL/GenBank/DDBJ databases">
        <authorList>
            <person name="Wallberg A."/>
        </authorList>
    </citation>
    <scope>NUCLEOTIDE SEQUENCE [LARGE SCALE GENOMIC DNA]</scope>
</reference>
<accession>A0AAV2SQ49</accession>
<dbReference type="InterPro" id="IPR005203">
    <property type="entry name" value="Hemocyanin_C"/>
</dbReference>
<dbReference type="Pfam" id="PF03723">
    <property type="entry name" value="Hemocyanin_C"/>
    <property type="match status" value="1"/>
</dbReference>
<gene>
    <name evidence="2" type="ORF">MNOR_LOCUS38996</name>
</gene>
<feature type="domain" description="Hemocyanin C-terminal" evidence="1">
    <location>
        <begin position="3"/>
        <end position="205"/>
    </location>
</feature>
<dbReference type="Gene3D" id="2.60.40.1520">
    <property type="entry name" value="Hemocyanin, C-terminal domain"/>
    <property type="match status" value="1"/>
</dbReference>
<organism evidence="2 3">
    <name type="scientific">Meganyctiphanes norvegica</name>
    <name type="common">Northern krill</name>
    <name type="synonym">Thysanopoda norvegica</name>
    <dbReference type="NCBI Taxonomy" id="48144"/>
    <lineage>
        <taxon>Eukaryota</taxon>
        <taxon>Metazoa</taxon>
        <taxon>Ecdysozoa</taxon>
        <taxon>Arthropoda</taxon>
        <taxon>Crustacea</taxon>
        <taxon>Multicrustacea</taxon>
        <taxon>Malacostraca</taxon>
        <taxon>Eumalacostraca</taxon>
        <taxon>Eucarida</taxon>
        <taxon>Euphausiacea</taxon>
        <taxon>Euphausiidae</taxon>
        <taxon>Meganyctiphanes</taxon>
    </lineage>
</organism>
<dbReference type="AlphaFoldDB" id="A0AAV2SQ49"/>
<protein>
    <recommendedName>
        <fullName evidence="1">Hemocyanin C-terminal domain-containing protein</fullName>
    </recommendedName>
</protein>
<dbReference type="InterPro" id="IPR014756">
    <property type="entry name" value="Ig_E-set"/>
</dbReference>